<dbReference type="OrthoDB" id="7486196at2759"/>
<proteinExistence type="predicted"/>
<dbReference type="Pfam" id="PF05018">
    <property type="entry name" value="CFA20_dom"/>
    <property type="match status" value="1"/>
</dbReference>
<sequence length="266" mass="29071">MLLDRVVQPSTISLFSSTSSHPTLLARCTAAADSTADSFVCLLNDATDSHEEILASKSPSSATNPSSRAESLARLRRGLPDHAKDLDGQVLHLQAPDCRTTSIRWGSLSPETARQHGLGVELPAVHFQLKHLEQTMYLEVAVLDERGEVTVVRCSTFQETPELLPATADHPRLLHLPLRFPSSDTSVPLLTSWCHVALPLQSLFASLTPPVRLKSVTGVAVHATCRLRRVWFSQEDAPAEIDEDLLSRGVMPEMALFASEDRLAAK</sequence>
<dbReference type="InterPro" id="IPR007714">
    <property type="entry name" value="CFA20_dom"/>
</dbReference>
<organism evidence="2 3">
    <name type="scientific">Rhodotorula diobovata</name>
    <dbReference type="NCBI Taxonomy" id="5288"/>
    <lineage>
        <taxon>Eukaryota</taxon>
        <taxon>Fungi</taxon>
        <taxon>Dikarya</taxon>
        <taxon>Basidiomycota</taxon>
        <taxon>Pucciniomycotina</taxon>
        <taxon>Microbotryomycetes</taxon>
        <taxon>Sporidiobolales</taxon>
        <taxon>Sporidiobolaceae</taxon>
        <taxon>Rhodotorula</taxon>
    </lineage>
</organism>
<feature type="domain" description="CFA20" evidence="1">
    <location>
        <begin position="84"/>
        <end position="235"/>
    </location>
</feature>
<keyword evidence="3" id="KW-1185">Reference proteome</keyword>
<dbReference type="InterPro" id="IPR040441">
    <property type="entry name" value="CFA20/CFAP20DC"/>
</dbReference>
<gene>
    <name evidence="2" type="ORF">DMC30DRAFT_402568</name>
</gene>
<name>A0A5C5FS94_9BASI</name>
<evidence type="ECO:0000313" key="2">
    <source>
        <dbReference type="EMBL" id="TNY18651.1"/>
    </source>
</evidence>
<accession>A0A5C5FS94</accession>
<evidence type="ECO:0000259" key="1">
    <source>
        <dbReference type="Pfam" id="PF05018"/>
    </source>
</evidence>
<evidence type="ECO:0000313" key="3">
    <source>
        <dbReference type="Proteomes" id="UP000311382"/>
    </source>
</evidence>
<dbReference type="Proteomes" id="UP000311382">
    <property type="component" value="Unassembled WGS sequence"/>
</dbReference>
<reference evidence="2 3" key="1">
    <citation type="submission" date="2019-03" db="EMBL/GenBank/DDBJ databases">
        <title>Rhodosporidium diobovatum UCD-FST 08-225 genome sequencing, assembly, and annotation.</title>
        <authorList>
            <person name="Fakankun I.U."/>
            <person name="Fristensky B."/>
            <person name="Levin D.B."/>
        </authorList>
    </citation>
    <scope>NUCLEOTIDE SEQUENCE [LARGE SCALE GENOMIC DNA]</scope>
    <source>
        <strain evidence="2 3">UCD-FST 08-225</strain>
    </source>
</reference>
<dbReference type="EMBL" id="SOZI01000128">
    <property type="protein sequence ID" value="TNY18651.1"/>
    <property type="molecule type" value="Genomic_DNA"/>
</dbReference>
<protein>
    <recommendedName>
        <fullName evidence="1">CFA20 domain-containing protein</fullName>
    </recommendedName>
</protein>
<comment type="caution">
    <text evidence="2">The sequence shown here is derived from an EMBL/GenBank/DDBJ whole genome shotgun (WGS) entry which is preliminary data.</text>
</comment>
<dbReference type="PANTHER" id="PTHR12458">
    <property type="entry name" value="ORF PROTEIN"/>
    <property type="match status" value="1"/>
</dbReference>
<dbReference type="STRING" id="5288.A0A5C5FS94"/>
<dbReference type="AlphaFoldDB" id="A0A5C5FS94"/>